<comment type="caution">
    <text evidence="2">The sequence shown here is derived from an EMBL/GenBank/DDBJ whole genome shotgun (WGS) entry which is preliminary data.</text>
</comment>
<dbReference type="EMBL" id="JANPWB010000009">
    <property type="protein sequence ID" value="KAJ1149951.1"/>
    <property type="molecule type" value="Genomic_DNA"/>
</dbReference>
<name>A0AAV7REW3_PLEWA</name>
<keyword evidence="3" id="KW-1185">Reference proteome</keyword>
<gene>
    <name evidence="2" type="ORF">NDU88_002749</name>
</gene>
<accession>A0AAV7REW3</accession>
<reference evidence="2" key="1">
    <citation type="journal article" date="2022" name="bioRxiv">
        <title>Sequencing and chromosome-scale assembly of the giantPleurodeles waltlgenome.</title>
        <authorList>
            <person name="Brown T."/>
            <person name="Elewa A."/>
            <person name="Iarovenko S."/>
            <person name="Subramanian E."/>
            <person name="Araus A.J."/>
            <person name="Petzold A."/>
            <person name="Susuki M."/>
            <person name="Suzuki K.-i.T."/>
            <person name="Hayashi T."/>
            <person name="Toyoda A."/>
            <person name="Oliveira C."/>
            <person name="Osipova E."/>
            <person name="Leigh N.D."/>
            <person name="Simon A."/>
            <person name="Yun M.H."/>
        </authorList>
    </citation>
    <scope>NUCLEOTIDE SEQUENCE</scope>
    <source>
        <strain evidence="2">20211129_DDA</strain>
        <tissue evidence="2">Liver</tissue>
    </source>
</reference>
<protein>
    <submittedName>
        <fullName evidence="2">Uncharacterized protein</fullName>
    </submittedName>
</protein>
<dbReference type="Proteomes" id="UP001066276">
    <property type="component" value="Chromosome 5"/>
</dbReference>
<feature type="region of interest" description="Disordered" evidence="1">
    <location>
        <begin position="1"/>
        <end position="74"/>
    </location>
</feature>
<evidence type="ECO:0000313" key="2">
    <source>
        <dbReference type="EMBL" id="KAJ1149951.1"/>
    </source>
</evidence>
<feature type="compositionally biased region" description="Basic and acidic residues" evidence="1">
    <location>
        <begin position="16"/>
        <end position="29"/>
    </location>
</feature>
<sequence length="74" mass="7879">MRANVEADWGTQATEARLESGKAVGREAEAWLTEGSGAGQRIGGRPTWQGRRAPPPRSRERGVLAPPAGWGAQI</sequence>
<evidence type="ECO:0000313" key="3">
    <source>
        <dbReference type="Proteomes" id="UP001066276"/>
    </source>
</evidence>
<proteinExistence type="predicted"/>
<organism evidence="2 3">
    <name type="scientific">Pleurodeles waltl</name>
    <name type="common">Iberian ribbed newt</name>
    <dbReference type="NCBI Taxonomy" id="8319"/>
    <lineage>
        <taxon>Eukaryota</taxon>
        <taxon>Metazoa</taxon>
        <taxon>Chordata</taxon>
        <taxon>Craniata</taxon>
        <taxon>Vertebrata</taxon>
        <taxon>Euteleostomi</taxon>
        <taxon>Amphibia</taxon>
        <taxon>Batrachia</taxon>
        <taxon>Caudata</taxon>
        <taxon>Salamandroidea</taxon>
        <taxon>Salamandridae</taxon>
        <taxon>Pleurodelinae</taxon>
        <taxon>Pleurodeles</taxon>
    </lineage>
</organism>
<dbReference type="AlphaFoldDB" id="A0AAV7REW3"/>
<evidence type="ECO:0000256" key="1">
    <source>
        <dbReference type="SAM" id="MobiDB-lite"/>
    </source>
</evidence>